<accession>A0A0R2AQ76</accession>
<feature type="binding site" evidence="8">
    <location>
        <position position="499"/>
    </location>
    <ligand>
        <name>ATP</name>
        <dbReference type="ChEBI" id="CHEBI:30616"/>
    </ligand>
</feature>
<feature type="binding site" evidence="8">
    <location>
        <begin position="99"/>
        <end position="102"/>
    </location>
    <ligand>
        <name>substrate</name>
    </ligand>
</feature>
<keyword evidence="2 8" id="KW-0436">Ligase</keyword>
<name>A0A0R2AQ76_9LACO</name>
<dbReference type="Pfam" id="PF02769">
    <property type="entry name" value="AIRS_C"/>
    <property type="match status" value="2"/>
</dbReference>
<dbReference type="Pfam" id="PF18072">
    <property type="entry name" value="FGAR-AT_linker"/>
    <property type="match status" value="1"/>
</dbReference>
<dbReference type="InterPro" id="IPR010074">
    <property type="entry name" value="PRibForGlyAmidine_synth_PurL"/>
</dbReference>
<dbReference type="CDD" id="cd02203">
    <property type="entry name" value="PurL_repeat1"/>
    <property type="match status" value="1"/>
</dbReference>
<keyword evidence="4 8" id="KW-0547">Nucleotide-binding</keyword>
<comment type="caution">
    <text evidence="8">Lacks conserved residue(s) required for the propagation of feature annotation.</text>
</comment>
<protein>
    <recommendedName>
        <fullName evidence="8">Phosphoribosylformylglycinamidine synthase subunit PurL</fullName>
        <shortName evidence="8">FGAM synthase</shortName>
        <ecNumber evidence="8">6.3.5.3</ecNumber>
    </recommendedName>
    <alternativeName>
        <fullName evidence="8">Formylglycinamide ribonucleotide amidotransferase subunit II</fullName>
        <shortName evidence="8">FGAR amidotransferase II</shortName>
        <shortName evidence="8">FGAR-AT II</shortName>
    </alternativeName>
    <alternativeName>
        <fullName evidence="8">Glutamine amidotransferase PurL</fullName>
    </alternativeName>
    <alternativeName>
        <fullName evidence="8">Phosphoribosylformylglycinamidine synthase subunit II</fullName>
    </alternativeName>
</protein>
<dbReference type="NCBIfam" id="TIGR01736">
    <property type="entry name" value="FGAM_synth_II"/>
    <property type="match status" value="1"/>
</dbReference>
<dbReference type="FunFam" id="3.30.1330.10:FF:000004">
    <property type="entry name" value="Phosphoribosylformylglycinamidine synthase subunit PurL"/>
    <property type="match status" value="1"/>
</dbReference>
<feature type="active site" evidence="8">
    <location>
        <position position="54"/>
    </location>
</feature>
<proteinExistence type="inferred from homology"/>
<dbReference type="InterPro" id="IPR010918">
    <property type="entry name" value="PurM-like_C_dom"/>
</dbReference>
<feature type="binding site" evidence="8">
    <location>
        <position position="539"/>
    </location>
    <ligand>
        <name>substrate</name>
    </ligand>
</feature>
<dbReference type="UniPathway" id="UPA00074">
    <property type="reaction ID" value="UER00128"/>
</dbReference>
<feature type="binding site" evidence="8">
    <location>
        <position position="122"/>
    </location>
    <ligand>
        <name>Mg(2+)</name>
        <dbReference type="ChEBI" id="CHEBI:18420"/>
        <label>2</label>
    </ligand>
</feature>
<keyword evidence="1 8" id="KW-0963">Cytoplasm</keyword>
<evidence type="ECO:0000256" key="6">
    <source>
        <dbReference type="ARBA" id="ARBA00022840"/>
    </source>
</evidence>
<dbReference type="SUPFAM" id="SSF56042">
    <property type="entry name" value="PurM C-terminal domain-like"/>
    <property type="match status" value="2"/>
</dbReference>
<dbReference type="PANTHER" id="PTHR43555">
    <property type="entry name" value="PHOSPHORIBOSYLFORMYLGLYCINAMIDINE SYNTHASE SUBUNIT PURL"/>
    <property type="match status" value="1"/>
</dbReference>
<reference evidence="12 13" key="1">
    <citation type="journal article" date="2015" name="Genome Announc.">
        <title>Expanding the biotechnology potential of lactobacilli through comparative genomics of 213 strains and associated genera.</title>
        <authorList>
            <person name="Sun Z."/>
            <person name="Harris H.M."/>
            <person name="McCann A."/>
            <person name="Guo C."/>
            <person name="Argimon S."/>
            <person name="Zhang W."/>
            <person name="Yang X."/>
            <person name="Jeffery I.B."/>
            <person name="Cooney J.C."/>
            <person name="Kagawa T.F."/>
            <person name="Liu W."/>
            <person name="Song Y."/>
            <person name="Salvetti E."/>
            <person name="Wrobel A."/>
            <person name="Rasinkangas P."/>
            <person name="Parkhill J."/>
            <person name="Rea M.C."/>
            <person name="O'Sullivan O."/>
            <person name="Ritari J."/>
            <person name="Douillard F.P."/>
            <person name="Paul Ross R."/>
            <person name="Yang R."/>
            <person name="Briner A.E."/>
            <person name="Felis G.E."/>
            <person name="de Vos W.M."/>
            <person name="Barrangou R."/>
            <person name="Klaenhammer T.R."/>
            <person name="Caufield P.W."/>
            <person name="Cui Y."/>
            <person name="Zhang H."/>
            <person name="O'Toole P.W."/>
        </authorList>
    </citation>
    <scope>NUCLEOTIDE SEQUENCE [LARGE SCALE GENOMIC DNA]</scope>
    <source>
        <strain evidence="12 13">DSM 23829</strain>
    </source>
</reference>
<comment type="caution">
    <text evidence="12">The sequence shown here is derived from an EMBL/GenBank/DDBJ whole genome shotgun (WGS) entry which is preliminary data.</text>
</comment>
<evidence type="ECO:0000259" key="10">
    <source>
        <dbReference type="Pfam" id="PF02769"/>
    </source>
</evidence>
<dbReference type="GO" id="GO:0000287">
    <property type="term" value="F:magnesium ion binding"/>
    <property type="evidence" value="ECO:0007669"/>
    <property type="project" value="UniProtKB-UniRule"/>
</dbReference>
<dbReference type="AlphaFoldDB" id="A0A0R2AQ76"/>
<evidence type="ECO:0000256" key="2">
    <source>
        <dbReference type="ARBA" id="ARBA00022598"/>
    </source>
</evidence>
<evidence type="ECO:0000256" key="8">
    <source>
        <dbReference type="HAMAP-Rule" id="MF_00420"/>
    </source>
</evidence>
<dbReference type="HAMAP" id="MF_00420">
    <property type="entry name" value="PurL_2"/>
    <property type="match status" value="1"/>
</dbReference>
<feature type="active site" description="Proton acceptor" evidence="8">
    <location>
        <position position="100"/>
    </location>
</feature>
<comment type="function">
    <text evidence="8">Part of the phosphoribosylformylglycinamidine synthase complex involved in the purines biosynthetic pathway. Catalyzes the ATP-dependent conversion of formylglycinamide ribonucleotide (FGAR) and glutamine to yield formylglycinamidine ribonucleotide (FGAM) and glutamate. The FGAM synthase complex is composed of three subunits. PurQ produces an ammonia molecule by converting glutamine to glutamate. PurL transfers the ammonia molecule to FGAR to form FGAM in an ATP-dependent manner. PurS interacts with PurQ and PurL and is thought to assist in the transfer of the ammonia molecule from PurQ to PurL.</text>
</comment>
<dbReference type="GO" id="GO:0005737">
    <property type="term" value="C:cytoplasm"/>
    <property type="evidence" value="ECO:0007669"/>
    <property type="project" value="UniProtKB-SubCell"/>
</dbReference>
<comment type="subcellular location">
    <subcellularLocation>
        <location evidence="8">Cytoplasm</location>
    </subcellularLocation>
</comment>
<keyword evidence="13" id="KW-1185">Reference proteome</keyword>
<dbReference type="SUPFAM" id="SSF55326">
    <property type="entry name" value="PurM N-terminal domain-like"/>
    <property type="match status" value="2"/>
</dbReference>
<feature type="domain" description="PurM-like N-terminal" evidence="9">
    <location>
        <begin position="442"/>
        <end position="561"/>
    </location>
</feature>
<organism evidence="12 13">
    <name type="scientific">Apilactobacillus ozensis DSM 23829 = JCM 17196</name>
    <dbReference type="NCBI Taxonomy" id="1423781"/>
    <lineage>
        <taxon>Bacteria</taxon>
        <taxon>Bacillati</taxon>
        <taxon>Bacillota</taxon>
        <taxon>Bacilli</taxon>
        <taxon>Lactobacillales</taxon>
        <taxon>Lactobacillaceae</taxon>
        <taxon>Apilactobacillus</taxon>
    </lineage>
</organism>
<evidence type="ECO:0000256" key="4">
    <source>
        <dbReference type="ARBA" id="ARBA00022741"/>
    </source>
</evidence>
<feature type="domain" description="PurM-like N-terminal" evidence="9">
    <location>
        <begin position="79"/>
        <end position="194"/>
    </location>
</feature>
<dbReference type="Gene3D" id="3.90.650.10">
    <property type="entry name" value="PurM-like C-terminal domain"/>
    <property type="match status" value="2"/>
</dbReference>
<dbReference type="EMBL" id="AYYQ01000034">
    <property type="protein sequence ID" value="KRM67924.1"/>
    <property type="molecule type" value="Genomic_DNA"/>
</dbReference>
<dbReference type="CDD" id="cd02204">
    <property type="entry name" value="PurL_repeat2"/>
    <property type="match status" value="1"/>
</dbReference>
<feature type="binding site" evidence="8">
    <location>
        <position position="537"/>
    </location>
    <ligand>
        <name>Mg(2+)</name>
        <dbReference type="ChEBI" id="CHEBI:18420"/>
        <label>1</label>
    </ligand>
</feature>
<evidence type="ECO:0000259" key="9">
    <source>
        <dbReference type="Pfam" id="PF00586"/>
    </source>
</evidence>
<dbReference type="InterPro" id="IPR041609">
    <property type="entry name" value="PurL_linker"/>
</dbReference>
<keyword evidence="3 8" id="KW-0479">Metal-binding</keyword>
<feature type="binding site" evidence="8">
    <location>
        <position position="96"/>
    </location>
    <ligand>
        <name>ATP</name>
        <dbReference type="ChEBI" id="CHEBI:30616"/>
    </ligand>
</feature>
<evidence type="ECO:0000256" key="3">
    <source>
        <dbReference type="ARBA" id="ARBA00022723"/>
    </source>
</evidence>
<comment type="catalytic activity">
    <reaction evidence="8">
        <text>N(2)-formyl-N(1)-(5-phospho-beta-D-ribosyl)glycinamide + L-glutamine + ATP + H2O = 2-formamido-N(1)-(5-O-phospho-beta-D-ribosyl)acetamidine + L-glutamate + ADP + phosphate + H(+)</text>
        <dbReference type="Rhea" id="RHEA:17129"/>
        <dbReference type="ChEBI" id="CHEBI:15377"/>
        <dbReference type="ChEBI" id="CHEBI:15378"/>
        <dbReference type="ChEBI" id="CHEBI:29985"/>
        <dbReference type="ChEBI" id="CHEBI:30616"/>
        <dbReference type="ChEBI" id="CHEBI:43474"/>
        <dbReference type="ChEBI" id="CHEBI:58359"/>
        <dbReference type="ChEBI" id="CHEBI:147286"/>
        <dbReference type="ChEBI" id="CHEBI:147287"/>
        <dbReference type="ChEBI" id="CHEBI:456216"/>
        <dbReference type="EC" id="6.3.5.3"/>
    </reaction>
</comment>
<gene>
    <name evidence="8" type="primary">purL</name>
    <name evidence="12" type="ORF">FD06_GL000376</name>
</gene>
<dbReference type="InterPro" id="IPR036921">
    <property type="entry name" value="PurM-like_N_sf"/>
</dbReference>
<dbReference type="STRING" id="1423781.FD06_GL000376"/>
<dbReference type="PATRIC" id="fig|1423781.4.peg.386"/>
<feature type="domain" description="PurM-like C-terminal" evidence="10">
    <location>
        <begin position="207"/>
        <end position="362"/>
    </location>
</feature>
<comment type="pathway">
    <text evidence="8">Purine metabolism; IMP biosynthesis via de novo pathway; 5-amino-1-(5-phospho-D-ribosyl)imidazole from N(2)-formyl-N(1)-(5-phospho-D-ribosyl)glycinamide: step 1/2.</text>
</comment>
<evidence type="ECO:0000313" key="13">
    <source>
        <dbReference type="Proteomes" id="UP000052012"/>
    </source>
</evidence>
<keyword evidence="7 8" id="KW-0460">Magnesium</keyword>
<dbReference type="PANTHER" id="PTHR43555:SF1">
    <property type="entry name" value="PHOSPHORIBOSYLFORMYLGLYCINAMIDINE SYNTHASE SUBUNIT PURL"/>
    <property type="match status" value="1"/>
</dbReference>
<dbReference type="InterPro" id="IPR036676">
    <property type="entry name" value="PurM-like_C_sf"/>
</dbReference>
<feature type="binding site" evidence="8">
    <location>
        <begin position="319"/>
        <end position="321"/>
    </location>
    <ligand>
        <name>substrate</name>
    </ligand>
</feature>
<comment type="similarity">
    <text evidence="8">Belongs to the FGAMS family.</text>
</comment>
<dbReference type="InterPro" id="IPR016188">
    <property type="entry name" value="PurM-like_N"/>
</dbReference>
<dbReference type="GO" id="GO:0004642">
    <property type="term" value="F:phosphoribosylformylglycinamidine synthase activity"/>
    <property type="evidence" value="ECO:0007669"/>
    <property type="project" value="UniProtKB-UniRule"/>
</dbReference>
<dbReference type="EC" id="6.3.5.3" evidence="8"/>
<feature type="binding site" evidence="8">
    <location>
        <position position="57"/>
    </location>
    <ligand>
        <name>ATP</name>
        <dbReference type="ChEBI" id="CHEBI:30616"/>
    </ligand>
</feature>
<dbReference type="GO" id="GO:0006189">
    <property type="term" value="P:'de novo' IMP biosynthetic process"/>
    <property type="evidence" value="ECO:0007669"/>
    <property type="project" value="UniProtKB-UniRule"/>
</dbReference>
<feature type="binding site" evidence="8">
    <location>
        <position position="121"/>
    </location>
    <ligand>
        <name>substrate</name>
    </ligand>
</feature>
<feature type="binding site" evidence="8">
    <location>
        <position position="98"/>
    </location>
    <ligand>
        <name>Mg(2+)</name>
        <dbReference type="ChEBI" id="CHEBI:18420"/>
        <label>1</label>
    </ligand>
</feature>
<comment type="subunit">
    <text evidence="8">Monomer. Part of the FGAM synthase complex composed of 1 PurL, 1 PurQ and 2 PurS subunits.</text>
</comment>
<evidence type="ECO:0000256" key="7">
    <source>
        <dbReference type="ARBA" id="ARBA00022842"/>
    </source>
</evidence>
<dbReference type="Proteomes" id="UP000052012">
    <property type="component" value="Unassembled WGS sequence"/>
</dbReference>
<dbReference type="Pfam" id="PF00586">
    <property type="entry name" value="AIRS"/>
    <property type="match status" value="2"/>
</dbReference>
<dbReference type="GO" id="GO:0005524">
    <property type="term" value="F:ATP binding"/>
    <property type="evidence" value="ECO:0007669"/>
    <property type="project" value="UniProtKB-UniRule"/>
</dbReference>
<dbReference type="Gene3D" id="3.30.1330.10">
    <property type="entry name" value="PurM-like, N-terminal domain"/>
    <property type="match status" value="2"/>
</dbReference>
<feature type="binding site" evidence="8">
    <location>
        <position position="245"/>
    </location>
    <ligand>
        <name>substrate</name>
    </ligand>
</feature>
<sequence>MSNTEISPQEIKDKKVYRDWGLTDYEYNLISTKLLHRLPNYTETGLYSGMWSEHCSYKNSKEVLKEFWTKGSRVLQGPGEGAGVLDIGDNQAVVFKAESHNHPSFVEPFEGAATGVGGIIRDIFSMGAKPIASLDSLRFGELTNSKNKYLLEKVVSGIAHYGNCIGVPTVGGEIAFDSSYDGNPLVNVMCVGLMNQDNLESGLAQGSGNSIIYVGAKTGRDGINGATFASSQFSDEEDSDRSAVQVGDPFMEKLLVDACLEIINQHSDALVGIQDMGACGIVSSSAEMASKANSGIHINLDLVPQREPNMTPYEIMLSESQERMLLCVKKGKEQEVIDVFKKYGLDAVNIGNVSDDGRYVLTQDNNTVCDIPTRTLVDDVPRYHHESKRPARLDKNNSANIAVENPSKTLTDLLSSPTIASKHSIYRQYDTRVQANTVVSPGSDSAVVRIRHTNKSLAMTTDCNARYIYLDPYIGGQIAISEAARNIVASGAVPIGITDCLNFGNPDNAESFYELDQSVQGISKACQLFDTPVISGNVSLYNETDNKAIYPTPMIGMVGLIEDNQHITTQEFKDSNDLIYIIGETYDDYSGSELQKLVSKKIEGKKIEGKIEHFDLDIENKNQNLIHQAIINNLVNSVHDVSEGGLGVSLSECCFKNNFGVDAKINITSSQLFSETQSRFVVSINPKNQKDFEKLMQDNATLIGKVTDNESFNLSLLDNQVNVKLSILKSAWEDSLECLMK</sequence>
<feature type="binding site" evidence="8">
    <location>
        <position position="275"/>
    </location>
    <ligand>
        <name>Mg(2+)</name>
        <dbReference type="ChEBI" id="CHEBI:18420"/>
        <label>2</label>
    </ligand>
</feature>
<evidence type="ECO:0000256" key="5">
    <source>
        <dbReference type="ARBA" id="ARBA00022755"/>
    </source>
</evidence>
<dbReference type="OrthoDB" id="9804441at2"/>
<keyword evidence="5 8" id="KW-0658">Purine biosynthesis</keyword>
<feature type="domain" description="PurM-like C-terminal" evidence="10">
    <location>
        <begin position="615"/>
        <end position="713"/>
    </location>
</feature>
<dbReference type="PIRSF" id="PIRSF001587">
    <property type="entry name" value="FGAM_synthase_II"/>
    <property type="match status" value="1"/>
</dbReference>
<evidence type="ECO:0000313" key="12">
    <source>
        <dbReference type="EMBL" id="KRM67924.1"/>
    </source>
</evidence>
<feature type="domain" description="Phosphoribosylformylglycinamidine synthase linker" evidence="11">
    <location>
        <begin position="11"/>
        <end position="58"/>
    </location>
</feature>
<evidence type="ECO:0000256" key="1">
    <source>
        <dbReference type="ARBA" id="ARBA00022490"/>
    </source>
</evidence>
<keyword evidence="6 8" id="KW-0067">ATP-binding</keyword>
<feature type="binding site" evidence="8">
    <location>
        <position position="536"/>
    </location>
    <ligand>
        <name>ATP</name>
        <dbReference type="ChEBI" id="CHEBI:30616"/>
    </ligand>
</feature>
<evidence type="ECO:0000259" key="11">
    <source>
        <dbReference type="Pfam" id="PF18072"/>
    </source>
</evidence>
<dbReference type="NCBIfam" id="NF002290">
    <property type="entry name" value="PRK01213.1"/>
    <property type="match status" value="1"/>
</dbReference>
<dbReference type="RefSeq" id="WP_056966593.1">
    <property type="nucleotide sequence ID" value="NZ_AYYQ01000034.1"/>
</dbReference>